<dbReference type="EMBL" id="OX596088">
    <property type="protein sequence ID" value="CAN0510678.1"/>
    <property type="molecule type" value="Genomic_DNA"/>
</dbReference>
<dbReference type="Proteomes" id="UP001162501">
    <property type="component" value="Chromosome 4"/>
</dbReference>
<accession>A0AC59ZUH5</accession>
<reference evidence="1" key="2">
    <citation type="submission" date="2025-03" db="EMBL/GenBank/DDBJ databases">
        <authorList>
            <consortium name="ELIXIR-Norway"/>
            <consortium name="Elixir Norway"/>
        </authorList>
    </citation>
    <scope>NUCLEOTIDE SEQUENCE</scope>
</reference>
<name>A0AC59ZUH5_RANTA</name>
<sequence length="125" mass="13948">MNQLAKSLRKRRWKQTAALSDFRALFVTARERQASLKELVKTDRAISLAPQWSPENTKCRQQSWQLGPPLVSAILGGALGQLWKTALGASAVLVGSQPSPHGMITDIYWTLTVCQTPFTGWLVWQ</sequence>
<protein>
    <submittedName>
        <fullName evidence="1">Uncharacterized protein</fullName>
    </submittedName>
</protein>
<evidence type="ECO:0000313" key="2">
    <source>
        <dbReference type="Proteomes" id="UP001162501"/>
    </source>
</evidence>
<evidence type="ECO:0000313" key="1">
    <source>
        <dbReference type="EMBL" id="CAN0510678.1"/>
    </source>
</evidence>
<organism evidence="1 2">
    <name type="scientific">Rangifer tarandus platyrhynchus</name>
    <name type="common">Svalbard reindeer</name>
    <dbReference type="NCBI Taxonomy" id="3082113"/>
    <lineage>
        <taxon>Eukaryota</taxon>
        <taxon>Metazoa</taxon>
        <taxon>Chordata</taxon>
        <taxon>Craniata</taxon>
        <taxon>Vertebrata</taxon>
        <taxon>Euteleostomi</taxon>
        <taxon>Mammalia</taxon>
        <taxon>Eutheria</taxon>
        <taxon>Laurasiatheria</taxon>
        <taxon>Artiodactyla</taxon>
        <taxon>Ruminantia</taxon>
        <taxon>Pecora</taxon>
        <taxon>Cervidae</taxon>
        <taxon>Odocoileinae</taxon>
        <taxon>Rangifer</taxon>
    </lineage>
</organism>
<reference evidence="1" key="1">
    <citation type="submission" date="2023-05" db="EMBL/GenBank/DDBJ databases">
        <authorList>
            <consortium name="ELIXIR-Norway"/>
        </authorList>
    </citation>
    <scope>NUCLEOTIDE SEQUENCE</scope>
</reference>
<proteinExistence type="predicted"/>
<gene>
    <name evidence="1" type="ORF">MRATA1EN22A_LOCUS23016</name>
</gene>